<reference evidence="1 2" key="1">
    <citation type="submission" date="2024-08" db="EMBL/GenBank/DDBJ databases">
        <title>Genome sequence of Streptomyces aureus CACIA-1.46HGO.</title>
        <authorList>
            <person name="Evangelista-Martinez Z."/>
        </authorList>
    </citation>
    <scope>NUCLEOTIDE SEQUENCE [LARGE SCALE GENOMIC DNA]</scope>
    <source>
        <strain evidence="1 2">CACIA-1.46HGO</strain>
    </source>
</reference>
<dbReference type="EMBL" id="JBGOSP010000044">
    <property type="protein sequence ID" value="MFA3842812.1"/>
    <property type="molecule type" value="Genomic_DNA"/>
</dbReference>
<dbReference type="RefSeq" id="WP_372566725.1">
    <property type="nucleotide sequence ID" value="NZ_JBGOSP010000044.1"/>
</dbReference>
<dbReference type="InterPro" id="IPR027417">
    <property type="entry name" value="P-loop_NTPase"/>
</dbReference>
<accession>A0ABV4SWE9</accession>
<organism evidence="1 2">
    <name type="scientific">Streptomyces aureus</name>
    <dbReference type="NCBI Taxonomy" id="193461"/>
    <lineage>
        <taxon>Bacteria</taxon>
        <taxon>Bacillati</taxon>
        <taxon>Actinomycetota</taxon>
        <taxon>Actinomycetes</taxon>
        <taxon>Kitasatosporales</taxon>
        <taxon>Streptomycetaceae</taxon>
        <taxon>Streptomyces</taxon>
    </lineage>
</organism>
<dbReference type="SUPFAM" id="SSF52540">
    <property type="entry name" value="P-loop containing nucleoside triphosphate hydrolases"/>
    <property type="match status" value="1"/>
</dbReference>
<dbReference type="Proteomes" id="UP001571476">
    <property type="component" value="Unassembled WGS sequence"/>
</dbReference>
<proteinExistence type="predicted"/>
<evidence type="ECO:0000313" key="2">
    <source>
        <dbReference type="Proteomes" id="UP001571476"/>
    </source>
</evidence>
<comment type="caution">
    <text evidence="1">The sequence shown here is derived from an EMBL/GenBank/DDBJ whole genome shotgun (WGS) entry which is preliminary data.</text>
</comment>
<protein>
    <submittedName>
        <fullName evidence="1">AAA family ATPase</fullName>
    </submittedName>
</protein>
<keyword evidence="2" id="KW-1185">Reference proteome</keyword>
<dbReference type="Gene3D" id="3.40.50.300">
    <property type="entry name" value="P-loop containing nucleotide triphosphate hydrolases"/>
    <property type="match status" value="1"/>
</dbReference>
<name>A0ABV4SWE9_9ACTN</name>
<evidence type="ECO:0000313" key="1">
    <source>
        <dbReference type="EMBL" id="MFA3842812.1"/>
    </source>
</evidence>
<gene>
    <name evidence="1" type="ORF">ACEG43_42845</name>
</gene>
<dbReference type="Pfam" id="PF13671">
    <property type="entry name" value="AAA_33"/>
    <property type="match status" value="1"/>
</dbReference>
<sequence length="195" mass="21756">MTPDDRALPVAYITLGGAGSGKSTLSRHLSSLTGAAYLDKDTLAGPLVRVALEAFGQDPSDRESNELYLQRVMPAEYETLFAAAGRNLELGHSVVLDAPFVAYLKDPDFLRRSTESAGWPAARIRVIHVRTSPEVVQQRLIERGSERDRVKLAGWDAYWERFGALECRWNTGEHDVVVNDDETAFTRLRELVQQI</sequence>